<protein>
    <submittedName>
        <fullName evidence="3">Uncharacterized protein</fullName>
    </submittedName>
</protein>
<feature type="region of interest" description="Disordered" evidence="2">
    <location>
        <begin position="133"/>
        <end position="159"/>
    </location>
</feature>
<feature type="coiled-coil region" evidence="1">
    <location>
        <begin position="22"/>
        <end position="56"/>
    </location>
</feature>
<accession>A0A813P3J4</accession>
<comment type="caution">
    <text evidence="3">The sequence shown here is derived from an EMBL/GenBank/DDBJ whole genome shotgun (WGS) entry which is preliminary data.</text>
</comment>
<dbReference type="EMBL" id="CAJNOC010000342">
    <property type="protein sequence ID" value="CAF0747691.1"/>
    <property type="molecule type" value="Genomic_DNA"/>
</dbReference>
<evidence type="ECO:0000256" key="2">
    <source>
        <dbReference type="SAM" id="MobiDB-lite"/>
    </source>
</evidence>
<dbReference type="Proteomes" id="UP000663879">
    <property type="component" value="Unassembled WGS sequence"/>
</dbReference>
<name>A0A813P3J4_9BILA</name>
<keyword evidence="4" id="KW-1185">Reference proteome</keyword>
<reference evidence="3" key="1">
    <citation type="submission" date="2021-02" db="EMBL/GenBank/DDBJ databases">
        <authorList>
            <person name="Nowell W R."/>
        </authorList>
    </citation>
    <scope>NUCLEOTIDE SEQUENCE</scope>
    <source>
        <strain evidence="3">Ploen Becks lab</strain>
    </source>
</reference>
<feature type="compositionally biased region" description="Basic and acidic residues" evidence="2">
    <location>
        <begin position="148"/>
        <end position="159"/>
    </location>
</feature>
<dbReference type="AlphaFoldDB" id="A0A813P3J4"/>
<evidence type="ECO:0000313" key="3">
    <source>
        <dbReference type="EMBL" id="CAF0747691.1"/>
    </source>
</evidence>
<proteinExistence type="predicted"/>
<sequence>MDFIPSLLINIKVKPSREIIKIKRIKKNNDSIEETIKKQQKKINENTKDIENASELLLVHDDRLKTYEKHVEEQEVILVAQSSFMEECFSSFRSFLADPQKKDCFKTKSLNEHTNLARQNLTKNRTQFQRDISINQSNENNQASPTNEPDKVNENEFTNKTKLSLRIKQLLEDSKNTNK</sequence>
<feature type="compositionally biased region" description="Polar residues" evidence="2">
    <location>
        <begin position="133"/>
        <end position="147"/>
    </location>
</feature>
<keyword evidence="1" id="KW-0175">Coiled coil</keyword>
<organism evidence="3 4">
    <name type="scientific">Brachionus calyciflorus</name>
    <dbReference type="NCBI Taxonomy" id="104777"/>
    <lineage>
        <taxon>Eukaryota</taxon>
        <taxon>Metazoa</taxon>
        <taxon>Spiralia</taxon>
        <taxon>Gnathifera</taxon>
        <taxon>Rotifera</taxon>
        <taxon>Eurotatoria</taxon>
        <taxon>Monogononta</taxon>
        <taxon>Pseudotrocha</taxon>
        <taxon>Ploima</taxon>
        <taxon>Brachionidae</taxon>
        <taxon>Brachionus</taxon>
    </lineage>
</organism>
<gene>
    <name evidence="3" type="ORF">OXX778_LOCUS3742</name>
</gene>
<evidence type="ECO:0000313" key="4">
    <source>
        <dbReference type="Proteomes" id="UP000663879"/>
    </source>
</evidence>
<evidence type="ECO:0000256" key="1">
    <source>
        <dbReference type="SAM" id="Coils"/>
    </source>
</evidence>